<accession>A0ABN7L2E8</accession>
<name>A0ABN7L2E8_9BURK</name>
<dbReference type="Proteomes" id="UP000672526">
    <property type="component" value="Unassembled WGS sequence"/>
</dbReference>
<comment type="caution">
    <text evidence="2">The sequence shown here is derived from an EMBL/GenBank/DDBJ whole genome shotgun (WGS) entry which is preliminary data.</text>
</comment>
<dbReference type="EMBL" id="CAJNBK010000003">
    <property type="protein sequence ID" value="CAE6721466.1"/>
    <property type="molecule type" value="Genomic_DNA"/>
</dbReference>
<evidence type="ECO:0000313" key="2">
    <source>
        <dbReference type="EMBL" id="CAE6721466.1"/>
    </source>
</evidence>
<gene>
    <name evidence="2" type="ORF">R69888_01624</name>
</gene>
<proteinExistence type="predicted"/>
<keyword evidence="1" id="KW-0732">Signal</keyword>
<protein>
    <recommendedName>
        <fullName evidence="4">Lysozyme inhibitor LprI N-terminal domain-containing protein</fullName>
    </recommendedName>
</protein>
<evidence type="ECO:0008006" key="4">
    <source>
        <dbReference type="Google" id="ProtNLM"/>
    </source>
</evidence>
<evidence type="ECO:0000256" key="1">
    <source>
        <dbReference type="SAM" id="SignalP"/>
    </source>
</evidence>
<evidence type="ECO:0000313" key="3">
    <source>
        <dbReference type="Proteomes" id="UP000672526"/>
    </source>
</evidence>
<reference evidence="2 3" key="1">
    <citation type="submission" date="2021-02" db="EMBL/GenBank/DDBJ databases">
        <authorList>
            <person name="Vanwijnsberghe S."/>
        </authorList>
    </citation>
    <scope>NUCLEOTIDE SEQUENCE [LARGE SCALE GENOMIC DNA]</scope>
    <source>
        <strain evidence="2 3">LMG 31837</strain>
    </source>
</reference>
<keyword evidence="3" id="KW-1185">Reference proteome</keyword>
<organism evidence="2 3">
    <name type="scientific">Paraburkholderia haematera</name>
    <dbReference type="NCBI Taxonomy" id="2793077"/>
    <lineage>
        <taxon>Bacteria</taxon>
        <taxon>Pseudomonadati</taxon>
        <taxon>Pseudomonadota</taxon>
        <taxon>Betaproteobacteria</taxon>
        <taxon>Burkholderiales</taxon>
        <taxon>Burkholderiaceae</taxon>
        <taxon>Paraburkholderia</taxon>
    </lineage>
</organism>
<sequence length="136" mass="15325">MNKNRFCHHALLAWAPTLMLLSSLLLLGQPRPALASEDSANASAEVAGQRARFDQELCGESAQDVANYKEKLRNVLTEASQFDTRWQAGWQRGNSDVTQMRSLRLNSPSEFAARLKGNCDRIKWQADNLLRARPQK</sequence>
<dbReference type="RefSeq" id="WP_236066745.1">
    <property type="nucleotide sequence ID" value="NZ_CAJNBK010000003.1"/>
</dbReference>
<feature type="signal peptide" evidence="1">
    <location>
        <begin position="1"/>
        <end position="35"/>
    </location>
</feature>
<feature type="chain" id="PRO_5045744111" description="Lysozyme inhibitor LprI N-terminal domain-containing protein" evidence="1">
    <location>
        <begin position="36"/>
        <end position="136"/>
    </location>
</feature>